<reference evidence="12" key="1">
    <citation type="submission" date="2015-02" db="EMBL/GenBank/DDBJ databases">
        <title>Genome sequencing for Strongylocentrotus purpuratus.</title>
        <authorList>
            <person name="Murali S."/>
            <person name="Liu Y."/>
            <person name="Vee V."/>
            <person name="English A."/>
            <person name="Wang M."/>
            <person name="Skinner E."/>
            <person name="Han Y."/>
            <person name="Muzny D.M."/>
            <person name="Worley K.C."/>
            <person name="Gibbs R.A."/>
        </authorList>
    </citation>
    <scope>NUCLEOTIDE SEQUENCE</scope>
</reference>
<evidence type="ECO:0000256" key="5">
    <source>
        <dbReference type="ARBA" id="ARBA00022840"/>
    </source>
</evidence>
<dbReference type="InterPro" id="IPR013098">
    <property type="entry name" value="Ig_I-set"/>
</dbReference>
<dbReference type="RefSeq" id="XP_011680751.1">
    <property type="nucleotide sequence ID" value="XM_011682449.2"/>
</dbReference>
<dbReference type="PROSITE" id="PS50835">
    <property type="entry name" value="IG_LIKE"/>
    <property type="match status" value="1"/>
</dbReference>
<feature type="binding site" evidence="6">
    <location>
        <position position="213"/>
    </location>
    <ligand>
        <name>ATP</name>
        <dbReference type="ChEBI" id="CHEBI:30616"/>
    </ligand>
</feature>
<comment type="similarity">
    <text evidence="7">Belongs to the protein kinase superfamily.</text>
</comment>
<keyword evidence="3 6" id="KW-0547">Nucleotide-binding</keyword>
<feature type="domain" description="Fibronectin type-III" evidence="10">
    <location>
        <begin position="68"/>
        <end position="163"/>
    </location>
</feature>
<dbReference type="PROSITE" id="PS50853">
    <property type="entry name" value="FN3"/>
    <property type="match status" value="1"/>
</dbReference>
<dbReference type="EnsemblMetazoa" id="XM_030974170">
    <property type="protein sequence ID" value="XP_030830030"/>
    <property type="gene ID" value="LOC578198"/>
</dbReference>
<dbReference type="InParanoid" id="A0A7M7N228"/>
<dbReference type="InterPro" id="IPR036116">
    <property type="entry name" value="FN3_sf"/>
</dbReference>
<dbReference type="CDD" id="cd00063">
    <property type="entry name" value="FN3"/>
    <property type="match status" value="1"/>
</dbReference>
<dbReference type="InterPro" id="IPR008271">
    <property type="entry name" value="Ser/Thr_kinase_AS"/>
</dbReference>
<dbReference type="SUPFAM" id="SSF48726">
    <property type="entry name" value="Immunoglobulin"/>
    <property type="match status" value="1"/>
</dbReference>
<feature type="domain" description="Ig-like" evidence="9">
    <location>
        <begin position="1"/>
        <end position="61"/>
    </location>
</feature>
<evidence type="ECO:0000256" key="1">
    <source>
        <dbReference type="ARBA" id="ARBA00022527"/>
    </source>
</evidence>
<evidence type="ECO:0000256" key="4">
    <source>
        <dbReference type="ARBA" id="ARBA00022777"/>
    </source>
</evidence>
<dbReference type="SMART" id="SM00060">
    <property type="entry name" value="FN3"/>
    <property type="match status" value="1"/>
</dbReference>
<dbReference type="Gene3D" id="3.30.200.20">
    <property type="entry name" value="Phosphorylase Kinase, domain 1"/>
    <property type="match status" value="1"/>
</dbReference>
<dbReference type="OMA" id="ECKMSVI"/>
<dbReference type="InterPro" id="IPR000719">
    <property type="entry name" value="Prot_kinase_dom"/>
</dbReference>
<dbReference type="GO" id="GO:0005524">
    <property type="term" value="F:ATP binding"/>
    <property type="evidence" value="ECO:0007669"/>
    <property type="project" value="UniProtKB-UniRule"/>
</dbReference>
<dbReference type="PROSITE" id="PS00107">
    <property type="entry name" value="PROTEIN_KINASE_ATP"/>
    <property type="match status" value="1"/>
</dbReference>
<evidence type="ECO:0000256" key="7">
    <source>
        <dbReference type="RuleBase" id="RU000304"/>
    </source>
</evidence>
<dbReference type="InterPro" id="IPR003961">
    <property type="entry name" value="FN3_dom"/>
</dbReference>
<dbReference type="Proteomes" id="UP000007110">
    <property type="component" value="Unassembled WGS sequence"/>
</dbReference>
<dbReference type="Pfam" id="PF00069">
    <property type="entry name" value="Pkinase"/>
    <property type="match status" value="1"/>
</dbReference>
<dbReference type="PROSITE" id="PS00108">
    <property type="entry name" value="PROTEIN_KINASE_ST"/>
    <property type="match status" value="1"/>
</dbReference>
<proteinExistence type="inferred from homology"/>
<dbReference type="GeneID" id="578198"/>
<evidence type="ECO:0000259" key="9">
    <source>
        <dbReference type="PROSITE" id="PS50835"/>
    </source>
</evidence>
<evidence type="ECO:0000313" key="12">
    <source>
        <dbReference type="Proteomes" id="UP000007110"/>
    </source>
</evidence>
<dbReference type="RefSeq" id="XP_030830030.1">
    <property type="nucleotide sequence ID" value="XM_030974170.1"/>
</dbReference>
<dbReference type="SMART" id="SM00220">
    <property type="entry name" value="S_TKc"/>
    <property type="match status" value="1"/>
</dbReference>
<dbReference type="OrthoDB" id="10256089at2759"/>
<evidence type="ECO:0000313" key="11">
    <source>
        <dbReference type="EnsemblMetazoa" id="XP_030830030"/>
    </source>
</evidence>
<dbReference type="PANTHER" id="PTHR24342">
    <property type="entry name" value="SERINE/THREONINE-PROTEIN KINASE 17"/>
    <property type="match status" value="1"/>
</dbReference>
<dbReference type="InterPro" id="IPR013783">
    <property type="entry name" value="Ig-like_fold"/>
</dbReference>
<dbReference type="PANTHER" id="PTHR24342:SF21">
    <property type="entry name" value="TRIO RHO GUANINE NUCLEOTIDE EXCHANGE FACTOR"/>
    <property type="match status" value="1"/>
</dbReference>
<evidence type="ECO:0000259" key="8">
    <source>
        <dbReference type="PROSITE" id="PS50011"/>
    </source>
</evidence>
<dbReference type="GO" id="GO:0004674">
    <property type="term" value="F:protein serine/threonine kinase activity"/>
    <property type="evidence" value="ECO:0000318"/>
    <property type="project" value="GO_Central"/>
</dbReference>
<dbReference type="InterPro" id="IPR007110">
    <property type="entry name" value="Ig-like_dom"/>
</dbReference>
<dbReference type="KEGG" id="spu:578198"/>
<keyword evidence="5 6" id="KW-0067">ATP-binding</keyword>
<dbReference type="InterPro" id="IPR011009">
    <property type="entry name" value="Kinase-like_dom_sf"/>
</dbReference>
<dbReference type="EnsemblMetazoa" id="XM_011682449">
    <property type="protein sequence ID" value="XP_011680751"/>
    <property type="gene ID" value="LOC578198"/>
</dbReference>
<dbReference type="Pfam" id="PF00041">
    <property type="entry name" value="fn3"/>
    <property type="match status" value="1"/>
</dbReference>
<evidence type="ECO:0000259" key="10">
    <source>
        <dbReference type="PROSITE" id="PS50853"/>
    </source>
</evidence>
<keyword evidence="12" id="KW-1185">Reference proteome</keyword>
<sequence>MITWRDPQGDIIAPSTRTNVWERDDGMVFLEIRASCKLDNGVYTCTASNDAGSTECKALLRIIYRPGPPSIPILCERRPHSVTLQWEPSHNTGNAESVTYNVEYAQITHNTLHWQTSCANIAHTTHKVDALSAGASYKFRITAQNDVGCSDRGETTPAVTLPDDTALARRESNLYWQHTWSTDFNITREIGRGRFSSTHACTRSQQQRTLAAKFISKRLMDLEQVQHEASMMQPLQHPLICSLHATYETHGQYILVLDLIPDGRILEYLVSLSQVTERQVIGFIRQLVQAVNYLHSNGIIHLDIKPENVMMEKALGRAQIKLIDFGDAMDLWSSPPPFYHELNANPEFCSPELLGGNEIDYGTDVWSIGALSYVMLSGISPFLDESLEETNMNIIRVDYSFPEEYFKNVSQNAKHFITGLLHADSSERKTTSECLMNHWFAQTYSAQDDPALMHRARLEDFIHRRKTQHNFVSVKINRR</sequence>
<dbReference type="GO" id="GO:0005634">
    <property type="term" value="C:nucleus"/>
    <property type="evidence" value="ECO:0000318"/>
    <property type="project" value="GO_Central"/>
</dbReference>
<dbReference type="FunFam" id="1.10.510.10:FF:000571">
    <property type="entry name" value="Maternal embryonic leucine zipper kinase"/>
    <property type="match status" value="1"/>
</dbReference>
<dbReference type="GO" id="GO:0035556">
    <property type="term" value="P:intracellular signal transduction"/>
    <property type="evidence" value="ECO:0000318"/>
    <property type="project" value="GO_Central"/>
</dbReference>
<organism evidence="11 12">
    <name type="scientific">Strongylocentrotus purpuratus</name>
    <name type="common">Purple sea urchin</name>
    <dbReference type="NCBI Taxonomy" id="7668"/>
    <lineage>
        <taxon>Eukaryota</taxon>
        <taxon>Metazoa</taxon>
        <taxon>Echinodermata</taxon>
        <taxon>Eleutherozoa</taxon>
        <taxon>Echinozoa</taxon>
        <taxon>Echinoidea</taxon>
        <taxon>Euechinoidea</taxon>
        <taxon>Echinacea</taxon>
        <taxon>Camarodonta</taxon>
        <taxon>Echinidea</taxon>
        <taxon>Strongylocentrotidae</taxon>
        <taxon>Strongylocentrotus</taxon>
    </lineage>
</organism>
<dbReference type="PRINTS" id="PR00014">
    <property type="entry name" value="FNTYPEIII"/>
</dbReference>
<dbReference type="SUPFAM" id="SSF56112">
    <property type="entry name" value="Protein kinase-like (PK-like)"/>
    <property type="match status" value="1"/>
</dbReference>
<keyword evidence="2" id="KW-0808">Transferase</keyword>
<dbReference type="SUPFAM" id="SSF49265">
    <property type="entry name" value="Fibronectin type III"/>
    <property type="match status" value="1"/>
</dbReference>
<evidence type="ECO:0000256" key="3">
    <source>
        <dbReference type="ARBA" id="ARBA00022741"/>
    </source>
</evidence>
<reference evidence="11" key="2">
    <citation type="submission" date="2021-01" db="UniProtKB">
        <authorList>
            <consortium name="EnsemblMetazoa"/>
        </authorList>
    </citation>
    <scope>IDENTIFICATION</scope>
</reference>
<dbReference type="Gene3D" id="1.10.510.10">
    <property type="entry name" value="Transferase(Phosphotransferase) domain 1"/>
    <property type="match status" value="1"/>
</dbReference>
<feature type="domain" description="Protein kinase" evidence="8">
    <location>
        <begin position="184"/>
        <end position="440"/>
    </location>
</feature>
<name>A0A7M7N228_STRPU</name>
<dbReference type="InterPro" id="IPR036179">
    <property type="entry name" value="Ig-like_dom_sf"/>
</dbReference>
<dbReference type="GO" id="GO:0043065">
    <property type="term" value="P:positive regulation of apoptotic process"/>
    <property type="evidence" value="ECO:0000318"/>
    <property type="project" value="GO_Central"/>
</dbReference>
<dbReference type="AlphaFoldDB" id="A0A7M7N228"/>
<evidence type="ECO:0000256" key="2">
    <source>
        <dbReference type="ARBA" id="ARBA00022679"/>
    </source>
</evidence>
<dbReference type="PROSITE" id="PS50011">
    <property type="entry name" value="PROTEIN_KINASE_DOM"/>
    <property type="match status" value="1"/>
</dbReference>
<keyword evidence="4" id="KW-0418">Kinase</keyword>
<accession>A0A7M7N228</accession>
<evidence type="ECO:0000256" key="6">
    <source>
        <dbReference type="PROSITE-ProRule" id="PRU10141"/>
    </source>
</evidence>
<protein>
    <submittedName>
        <fullName evidence="11">Uncharacterized protein</fullName>
    </submittedName>
</protein>
<dbReference type="Pfam" id="PF07679">
    <property type="entry name" value="I-set"/>
    <property type="match status" value="1"/>
</dbReference>
<keyword evidence="1 7" id="KW-0723">Serine/threonine-protein kinase</keyword>
<dbReference type="Gene3D" id="2.60.40.10">
    <property type="entry name" value="Immunoglobulins"/>
    <property type="match status" value="2"/>
</dbReference>
<dbReference type="InterPro" id="IPR017441">
    <property type="entry name" value="Protein_kinase_ATP_BS"/>
</dbReference>